<feature type="transmembrane region" description="Helical" evidence="8">
    <location>
        <begin position="89"/>
        <end position="111"/>
    </location>
</feature>
<comment type="subcellular location">
    <subcellularLocation>
        <location evidence="1">Cell membrane</location>
        <topology evidence="1">Multi-pass membrane protein</topology>
    </subcellularLocation>
</comment>
<keyword evidence="7 8" id="KW-0472">Membrane</keyword>
<gene>
    <name evidence="9" type="ORF">HYG85_10300</name>
</gene>
<keyword evidence="6 8" id="KW-1133">Transmembrane helix</keyword>
<dbReference type="AlphaFoldDB" id="A0A8J8MAB4"/>
<name>A0A8J8MAB4_9FIRM</name>
<dbReference type="PANTHER" id="PTHR21716">
    <property type="entry name" value="TRANSMEMBRANE PROTEIN"/>
    <property type="match status" value="1"/>
</dbReference>
<dbReference type="RefSeq" id="WP_212693404.1">
    <property type="nucleotide sequence ID" value="NZ_CP058561.1"/>
</dbReference>
<dbReference type="PANTHER" id="PTHR21716:SF53">
    <property type="entry name" value="PERMEASE PERM-RELATED"/>
    <property type="match status" value="1"/>
</dbReference>
<evidence type="ECO:0000256" key="5">
    <source>
        <dbReference type="ARBA" id="ARBA00022692"/>
    </source>
</evidence>
<dbReference type="KEGG" id="vgu:HYG85_10300"/>
<dbReference type="GO" id="GO:0005886">
    <property type="term" value="C:plasma membrane"/>
    <property type="evidence" value="ECO:0007669"/>
    <property type="project" value="UniProtKB-SubCell"/>
</dbReference>
<feature type="transmembrane region" description="Helical" evidence="8">
    <location>
        <begin position="356"/>
        <end position="375"/>
    </location>
</feature>
<dbReference type="EMBL" id="CP058561">
    <property type="protein sequence ID" value="QUH29296.1"/>
    <property type="molecule type" value="Genomic_DNA"/>
</dbReference>
<evidence type="ECO:0000256" key="8">
    <source>
        <dbReference type="SAM" id="Phobius"/>
    </source>
</evidence>
<comment type="similarity">
    <text evidence="2">Belongs to the autoinducer-2 exporter (AI-2E) (TC 2.A.86) family.</text>
</comment>
<keyword evidence="5 8" id="KW-0812">Transmembrane</keyword>
<evidence type="ECO:0000256" key="7">
    <source>
        <dbReference type="ARBA" id="ARBA00023136"/>
    </source>
</evidence>
<evidence type="ECO:0000256" key="6">
    <source>
        <dbReference type="ARBA" id="ARBA00022989"/>
    </source>
</evidence>
<feature type="transmembrane region" description="Helical" evidence="8">
    <location>
        <begin position="256"/>
        <end position="281"/>
    </location>
</feature>
<dbReference type="Pfam" id="PF01594">
    <property type="entry name" value="AI-2E_transport"/>
    <property type="match status" value="1"/>
</dbReference>
<dbReference type="InterPro" id="IPR002549">
    <property type="entry name" value="AI-2E-like"/>
</dbReference>
<evidence type="ECO:0000256" key="3">
    <source>
        <dbReference type="ARBA" id="ARBA00022448"/>
    </source>
</evidence>
<evidence type="ECO:0000256" key="1">
    <source>
        <dbReference type="ARBA" id="ARBA00004651"/>
    </source>
</evidence>
<dbReference type="Proteomes" id="UP000677305">
    <property type="component" value="Chromosome"/>
</dbReference>
<evidence type="ECO:0000313" key="9">
    <source>
        <dbReference type="EMBL" id="QUH29296.1"/>
    </source>
</evidence>
<keyword evidence="3" id="KW-0813">Transport</keyword>
<feature type="transmembrane region" description="Helical" evidence="8">
    <location>
        <begin position="189"/>
        <end position="208"/>
    </location>
</feature>
<feature type="transmembrane region" description="Helical" evidence="8">
    <location>
        <begin position="12"/>
        <end position="30"/>
    </location>
</feature>
<evidence type="ECO:0000256" key="2">
    <source>
        <dbReference type="ARBA" id="ARBA00009773"/>
    </source>
</evidence>
<proteinExistence type="inferred from homology"/>
<keyword evidence="4" id="KW-1003">Cell membrane</keyword>
<evidence type="ECO:0000256" key="4">
    <source>
        <dbReference type="ARBA" id="ARBA00022475"/>
    </source>
</evidence>
<reference evidence="9 10" key="1">
    <citation type="submission" date="2020-07" db="EMBL/GenBank/DDBJ databases">
        <title>Vallitalea guaymasensis genome.</title>
        <authorList>
            <person name="Postec A."/>
        </authorList>
    </citation>
    <scope>NUCLEOTIDE SEQUENCE [LARGE SCALE GENOMIC DNA]</scope>
    <source>
        <strain evidence="9 10">Ra1766G1</strain>
    </source>
</reference>
<sequence length="408" mass="45973">MKIQWNKRYTTISIYAILVVFVSLVFYKFIGNWEETKVFFRSTLSTLSPFIIGFLIAYFINPLVVWFEKLIGKIRIRKKSIKSLKAKRSLAILFSYITVLGFIIIILAFIIPELLNSLADTINKLPDLITELIDKINHFVNNSSIEFIDPKAINQFIDDNLNNIPAALNNVYDVFSNIAPSLLNFTKSFTFGLLNVLVGFIIAIYLLASKEKSLASFNKGIIALFRENTANSLLGILKDSHQIFSKFFVGKLIDSLIIGVLCFIITLIFHIPNALLISVFVGVTNMIPYFGPFIGGFAGIILVFIISPIQALWFALIILGLQQFDGNILGPKILGDSTGLSPFWVIFAILVGGKLFGLIGMFLGVPFFAVIKNIIDKQINKKYEMKMHKKQEETILDNMQTEIDEEVE</sequence>
<evidence type="ECO:0000313" key="10">
    <source>
        <dbReference type="Proteomes" id="UP000677305"/>
    </source>
</evidence>
<organism evidence="9 10">
    <name type="scientific">Vallitalea guaymasensis</name>
    <dbReference type="NCBI Taxonomy" id="1185412"/>
    <lineage>
        <taxon>Bacteria</taxon>
        <taxon>Bacillati</taxon>
        <taxon>Bacillota</taxon>
        <taxon>Clostridia</taxon>
        <taxon>Lachnospirales</taxon>
        <taxon>Vallitaleaceae</taxon>
        <taxon>Vallitalea</taxon>
    </lineage>
</organism>
<feature type="transmembrane region" description="Helical" evidence="8">
    <location>
        <begin position="50"/>
        <end position="68"/>
    </location>
</feature>
<feature type="transmembrane region" description="Helical" evidence="8">
    <location>
        <begin position="293"/>
        <end position="321"/>
    </location>
</feature>
<protein>
    <submittedName>
        <fullName evidence="9">AI-2E family transporter</fullName>
    </submittedName>
</protein>
<accession>A0A8J8MAB4</accession>
<dbReference type="GO" id="GO:0055085">
    <property type="term" value="P:transmembrane transport"/>
    <property type="evidence" value="ECO:0007669"/>
    <property type="project" value="TreeGrafter"/>
</dbReference>
<keyword evidence="10" id="KW-1185">Reference proteome</keyword>